<keyword evidence="1" id="KW-0804">Transcription</keyword>
<sequence>MISKDERQAECVSKWRNAKGRGTLNLTFRFGKTRVADIILTNYINKNGNNKILFLVPNDITKKNIIKNTKYGNEIELLTSNQFINKYKNVKDYIDYNLVIIDECHKFLDNEIYDCIIKINTKFILCLTGVNITSEQNKKLEAINCPVIDTISEKEAIENKWISNFVEYNLAVELSDDDKFKYAKYTNLIHETLDIFKGVYKGVNSVFHKNVFDSDFDLIIACFAGKYIKDTNGFRTFVKSTIIRKIVAECQGWNADLDVSSDYGKKINLYWNPDNIYERAKTFKQNVSNRNNILIFNRPKIEAVMDILKANPVPTICFNESVEMAEELANYYPKNSIAYHNNIESRYMYDSKTGDIIRTKSGEPKKIGKTTLKKMAIEGMRDGTYNKLFTVKSLNEGLTIENIEQVITTGGSCNTQTHENRIARGKTFDYANPNKVCVIINLYIDDFTIKIGVNQEDNTDILKDVKSRDKQKLIERQSTTIQAPIWVSSISEIFY</sequence>
<name>A0A7M1RZI0_9CAUD</name>
<dbReference type="GO" id="GO:0000428">
    <property type="term" value="C:DNA-directed RNA polymerase complex"/>
    <property type="evidence" value="ECO:0007669"/>
    <property type="project" value="UniProtKB-KW"/>
</dbReference>
<dbReference type="EMBL" id="MT774393">
    <property type="protein sequence ID" value="QOR59768.1"/>
    <property type="molecule type" value="Genomic_DNA"/>
</dbReference>
<protein>
    <submittedName>
        <fullName evidence="1">Putative DNA-directed RNA polymerase</fullName>
    </submittedName>
</protein>
<dbReference type="RefSeq" id="YP_010111926.1">
    <property type="nucleotide sequence ID" value="NC_055886.1"/>
</dbReference>
<keyword evidence="1" id="KW-0240">DNA-directed RNA polymerase</keyword>
<proteinExistence type="predicted"/>
<dbReference type="SUPFAM" id="SSF52540">
    <property type="entry name" value="P-loop containing nucleoside triphosphate hydrolases"/>
    <property type="match status" value="1"/>
</dbReference>
<evidence type="ECO:0000313" key="1">
    <source>
        <dbReference type="EMBL" id="QOR59768.1"/>
    </source>
</evidence>
<reference evidence="1 2" key="1">
    <citation type="submission" date="2020-07" db="EMBL/GenBank/DDBJ databases">
        <title>Taxonomic proposal: Crassvirales, a new order of highly abundant and diverse bacterial viruses.</title>
        <authorList>
            <person name="Shkoporov A.N."/>
            <person name="Stockdale S.R."/>
            <person name="Guerin E."/>
            <person name="Ross R.P."/>
            <person name="Hill C."/>
        </authorList>
    </citation>
    <scope>NUCLEOTIDE SEQUENCE [LARGE SCALE GENOMIC DNA]</scope>
</reference>
<evidence type="ECO:0000313" key="2">
    <source>
        <dbReference type="Proteomes" id="UP000594097"/>
    </source>
</evidence>
<dbReference type="Gene3D" id="3.40.50.300">
    <property type="entry name" value="P-loop containing nucleotide triphosphate hydrolases"/>
    <property type="match status" value="2"/>
</dbReference>
<dbReference type="InterPro" id="IPR027417">
    <property type="entry name" value="P-loop_NTPase"/>
</dbReference>
<dbReference type="GeneID" id="65130380"/>
<dbReference type="Proteomes" id="UP000594097">
    <property type="component" value="Segment"/>
</dbReference>
<accession>A0A7M1RZI0</accession>
<dbReference type="KEGG" id="vg:65130380"/>
<organism evidence="1 2">
    <name type="scientific">uncultured phage cr127_1</name>
    <dbReference type="NCBI Taxonomy" id="2772077"/>
    <lineage>
        <taxon>Viruses</taxon>
        <taxon>Duplodnaviria</taxon>
        <taxon>Heunggongvirae</taxon>
        <taxon>Uroviricota</taxon>
        <taxon>Caudoviricetes</taxon>
        <taxon>Crassvirales</taxon>
        <taxon>Crevaviridae</taxon>
        <taxon>Doltivirinae</taxon>
        <taxon>Kahucivirus</taxon>
        <taxon>Kahucivirus intestinalis</taxon>
    </lineage>
</organism>
<keyword evidence="2" id="KW-1185">Reference proteome</keyword>